<evidence type="ECO:0000313" key="2">
    <source>
        <dbReference type="Proteomes" id="UP001056120"/>
    </source>
</evidence>
<proteinExistence type="predicted"/>
<name>A0ACB9ATM2_9ASTR</name>
<accession>A0ACB9ATM2</accession>
<sequence>MVVDRLLKVGEATEPKWAWSRTPSTDAELLELQFYLESNKKFVLNENMDLRSWKGDVSGQFSVKASKALIEKKLLLNDIVWDLLTNLSNKPIKKKSDFGKTCGLVRRLFPWLSLAYLPWKDLKMRRWLTDWSTWMGRFNLCSVGRGRFVAMDAGL</sequence>
<dbReference type="Proteomes" id="UP001056120">
    <property type="component" value="Linkage Group LG24"/>
</dbReference>
<gene>
    <name evidence="1" type="ORF">L1987_72192</name>
</gene>
<evidence type="ECO:0000313" key="1">
    <source>
        <dbReference type="EMBL" id="KAI3713609.1"/>
    </source>
</evidence>
<protein>
    <submittedName>
        <fullName evidence="1">Uncharacterized protein</fullName>
    </submittedName>
</protein>
<organism evidence="1 2">
    <name type="scientific">Smallanthus sonchifolius</name>
    <dbReference type="NCBI Taxonomy" id="185202"/>
    <lineage>
        <taxon>Eukaryota</taxon>
        <taxon>Viridiplantae</taxon>
        <taxon>Streptophyta</taxon>
        <taxon>Embryophyta</taxon>
        <taxon>Tracheophyta</taxon>
        <taxon>Spermatophyta</taxon>
        <taxon>Magnoliopsida</taxon>
        <taxon>eudicotyledons</taxon>
        <taxon>Gunneridae</taxon>
        <taxon>Pentapetalae</taxon>
        <taxon>asterids</taxon>
        <taxon>campanulids</taxon>
        <taxon>Asterales</taxon>
        <taxon>Asteraceae</taxon>
        <taxon>Asteroideae</taxon>
        <taxon>Heliantheae alliance</taxon>
        <taxon>Millerieae</taxon>
        <taxon>Smallanthus</taxon>
    </lineage>
</organism>
<comment type="caution">
    <text evidence="1">The sequence shown here is derived from an EMBL/GenBank/DDBJ whole genome shotgun (WGS) entry which is preliminary data.</text>
</comment>
<dbReference type="EMBL" id="CM042041">
    <property type="protein sequence ID" value="KAI3713609.1"/>
    <property type="molecule type" value="Genomic_DNA"/>
</dbReference>
<keyword evidence="2" id="KW-1185">Reference proteome</keyword>
<reference evidence="2" key="1">
    <citation type="journal article" date="2022" name="Mol. Ecol. Resour.">
        <title>The genomes of chicory, endive, great burdock and yacon provide insights into Asteraceae palaeo-polyploidization history and plant inulin production.</title>
        <authorList>
            <person name="Fan W."/>
            <person name="Wang S."/>
            <person name="Wang H."/>
            <person name="Wang A."/>
            <person name="Jiang F."/>
            <person name="Liu H."/>
            <person name="Zhao H."/>
            <person name="Xu D."/>
            <person name="Zhang Y."/>
        </authorList>
    </citation>
    <scope>NUCLEOTIDE SEQUENCE [LARGE SCALE GENOMIC DNA]</scope>
    <source>
        <strain evidence="2">cv. Yunnan</strain>
    </source>
</reference>
<reference evidence="1 2" key="2">
    <citation type="journal article" date="2022" name="Mol. Ecol. Resour.">
        <title>The genomes of chicory, endive, great burdock and yacon provide insights into Asteraceae paleo-polyploidization history and plant inulin production.</title>
        <authorList>
            <person name="Fan W."/>
            <person name="Wang S."/>
            <person name="Wang H."/>
            <person name="Wang A."/>
            <person name="Jiang F."/>
            <person name="Liu H."/>
            <person name="Zhao H."/>
            <person name="Xu D."/>
            <person name="Zhang Y."/>
        </authorList>
    </citation>
    <scope>NUCLEOTIDE SEQUENCE [LARGE SCALE GENOMIC DNA]</scope>
    <source>
        <strain evidence="2">cv. Yunnan</strain>
        <tissue evidence="1">Leaves</tissue>
    </source>
</reference>